<dbReference type="EMBL" id="QNQT01000013">
    <property type="protein sequence ID" value="RDU35132.1"/>
    <property type="molecule type" value="Genomic_DNA"/>
</dbReference>
<dbReference type="OrthoDB" id="2433584at2"/>
<sequence>MLQEEIHKFLLEYFRANDCEVSGQSPGHLTIQLTEEIDKELMNRPFYWHYLEKTGGVPNPMSVTFITDPEKSPPELKGEQIHFGSPRLHQIFESSKKLARFTRQYHSHTSGMKTPLLPWLCLNVNVSYTCDRKRDVLRSVGLHLINGRIVEGFHEKLLSIPLTPKIPDYSYTISPLIKPKSGFVRVENYLRSGIEQEDHSWADAAHERWAKDEHLLDHFYEGLTVDDSESYRTEKTALREQYEPKVAISLVNGGLFYLKEDAI</sequence>
<gene>
    <name evidence="1" type="ORF">DRW41_19475</name>
</gene>
<accession>A0A3D8GLD0</accession>
<evidence type="ECO:0000313" key="1">
    <source>
        <dbReference type="EMBL" id="RDU35132.1"/>
    </source>
</evidence>
<protein>
    <recommendedName>
        <fullName evidence="3">YqhG family protein</fullName>
    </recommendedName>
</protein>
<keyword evidence="2" id="KW-1185">Reference proteome</keyword>
<dbReference type="AlphaFoldDB" id="A0A3D8GLD0"/>
<evidence type="ECO:0008006" key="3">
    <source>
        <dbReference type="Google" id="ProtNLM"/>
    </source>
</evidence>
<proteinExistence type="predicted"/>
<dbReference type="Proteomes" id="UP000257144">
    <property type="component" value="Unassembled WGS sequence"/>
</dbReference>
<reference evidence="1 2" key="1">
    <citation type="submission" date="2018-07" db="EMBL/GenBank/DDBJ databases">
        <title>Bacillus sp. YLB-04 draft genome sequence.</title>
        <authorList>
            <person name="Yu L."/>
            <person name="Tang X."/>
        </authorList>
    </citation>
    <scope>NUCLEOTIDE SEQUENCE [LARGE SCALE GENOMIC DNA]</scope>
    <source>
        <strain evidence="1 2">YLB-04</strain>
    </source>
</reference>
<dbReference type="Pfam" id="PF11079">
    <property type="entry name" value="YqhG"/>
    <property type="match status" value="1"/>
</dbReference>
<evidence type="ECO:0000313" key="2">
    <source>
        <dbReference type="Proteomes" id="UP000257144"/>
    </source>
</evidence>
<dbReference type="RefSeq" id="WP_115453702.1">
    <property type="nucleotide sequence ID" value="NZ_QNQT01000013.1"/>
</dbReference>
<dbReference type="InterPro" id="IPR024562">
    <property type="entry name" value="YqhG"/>
</dbReference>
<organism evidence="1 2">
    <name type="scientific">Neobacillus piezotolerans</name>
    <dbReference type="NCBI Taxonomy" id="2259171"/>
    <lineage>
        <taxon>Bacteria</taxon>
        <taxon>Bacillati</taxon>
        <taxon>Bacillota</taxon>
        <taxon>Bacilli</taxon>
        <taxon>Bacillales</taxon>
        <taxon>Bacillaceae</taxon>
        <taxon>Neobacillus</taxon>
    </lineage>
</organism>
<name>A0A3D8GLD0_9BACI</name>
<comment type="caution">
    <text evidence="1">The sequence shown here is derived from an EMBL/GenBank/DDBJ whole genome shotgun (WGS) entry which is preliminary data.</text>
</comment>